<gene>
    <name evidence="4" type="ORF">CE91St16_29180</name>
</gene>
<keyword evidence="2" id="KW-0732">Signal</keyword>
<feature type="coiled-coil region" evidence="1">
    <location>
        <begin position="32"/>
        <end position="66"/>
    </location>
</feature>
<dbReference type="Pfam" id="PF16378">
    <property type="entry name" value="DUF4988"/>
    <property type="match status" value="1"/>
</dbReference>
<keyword evidence="1" id="KW-0175">Coiled coil</keyword>
<evidence type="ECO:0000256" key="2">
    <source>
        <dbReference type="SAM" id="SignalP"/>
    </source>
</evidence>
<comment type="caution">
    <text evidence="4">The sequence shown here is derived from an EMBL/GenBank/DDBJ whole genome shotgun (WGS) entry which is preliminary data.</text>
</comment>
<feature type="signal peptide" evidence="2">
    <location>
        <begin position="1"/>
        <end position="21"/>
    </location>
</feature>
<dbReference type="Proteomes" id="UP001055105">
    <property type="component" value="Unassembled WGS sequence"/>
</dbReference>
<protein>
    <recommendedName>
        <fullName evidence="3">DUF4988 domain-containing protein</fullName>
    </recommendedName>
</protein>
<reference evidence="4" key="1">
    <citation type="submission" date="2022-01" db="EMBL/GenBank/DDBJ databases">
        <title>Novel bile acid biosynthetic pathways are enriched in the microbiome of centenarians.</title>
        <authorList>
            <person name="Sato Y."/>
            <person name="Atarashi K."/>
            <person name="Plichta R.D."/>
            <person name="Arai Y."/>
            <person name="Sasajima S."/>
            <person name="Kearney M.S."/>
            <person name="Suda W."/>
            <person name="Takeshita K."/>
            <person name="Sasaki T."/>
            <person name="Okamoto S."/>
            <person name="Skelly N.A."/>
            <person name="Okamura Y."/>
            <person name="Vlamakis H."/>
            <person name="Li Y."/>
            <person name="Tanoue T."/>
            <person name="Takei H."/>
            <person name="Nittono H."/>
            <person name="Narushima S."/>
            <person name="Irie J."/>
            <person name="Itoh H."/>
            <person name="Moriya K."/>
            <person name="Sugiura Y."/>
            <person name="Suematsu M."/>
            <person name="Moritoki N."/>
            <person name="Shibata S."/>
            <person name="Littman R.D."/>
            <person name="Fischbach A.M."/>
            <person name="Uwamino Y."/>
            <person name="Inoue T."/>
            <person name="Honda A."/>
            <person name="Hattori M."/>
            <person name="Murai T."/>
            <person name="Xavier J.R."/>
            <person name="Hirose N."/>
            <person name="Honda K."/>
        </authorList>
    </citation>
    <scope>NUCLEOTIDE SEQUENCE</scope>
    <source>
        <strain evidence="4">CE91-St16</strain>
    </source>
</reference>
<dbReference type="InterPro" id="IPR032149">
    <property type="entry name" value="DUF4988"/>
</dbReference>
<dbReference type="PROSITE" id="PS51257">
    <property type="entry name" value="PROKAR_LIPOPROTEIN"/>
    <property type="match status" value="1"/>
</dbReference>
<feature type="chain" id="PRO_5041374298" description="DUF4988 domain-containing protein" evidence="2">
    <location>
        <begin position="22"/>
        <end position="714"/>
    </location>
</feature>
<evidence type="ECO:0000256" key="1">
    <source>
        <dbReference type="SAM" id="Coils"/>
    </source>
</evidence>
<feature type="domain" description="DUF4988" evidence="3">
    <location>
        <begin position="28"/>
        <end position="209"/>
    </location>
</feature>
<evidence type="ECO:0000313" key="4">
    <source>
        <dbReference type="EMBL" id="GKI20010.1"/>
    </source>
</evidence>
<evidence type="ECO:0000313" key="5">
    <source>
        <dbReference type="Proteomes" id="UP001055105"/>
    </source>
</evidence>
<accession>A0AA37KPW8</accession>
<dbReference type="RefSeq" id="WP_244076939.1">
    <property type="nucleotide sequence ID" value="NZ_AP025581.1"/>
</dbReference>
<sequence length="714" mass="79544">MMKKFALWSLALLLTFAAACSDYDDTDLWNSVNDIKKRVEALETAVAKLNSDVSAMQTLIEKLNEKVYVSKVETNADGSYTIYFTDPENTKITITNGKDGAAAPVIGVAKDTDEIYYWTLTSGGGEPEWLLADGKKIPVTAAAVVPLLKIDDKGFWIISCDKGATWNYITDDKDQPVSALGQGGVSDSFFKEVTQDGAYAYFTLMDGTTITVAMRSDFYLLVKMAPALGTYAYGENKTYETESVGVNDVVLTKPTGWVVSYADEVLTIKAPAEEAVCETEGEIAVIYFGDNDRSSLVKMKVKIDKDYTGVTEGDNFTLEITEVGDTRVRAAITPKDPEMSYYVYPYDPAKSDEACITQLQKRFKADIADGPEYVDYFFKGTKTDYRYSGLTPGESYDLSVVGVKYDLTAKTLDIVTPLMRVPFSTKAPEIINTAYLMTLSDISWYGAKCAVHPSDDLPYFCTFVKKSTFDMAYDDADFAQTYIDDRYLWPYYGELSDGILLWSDFTATGDLAFSSPGFVRRDPLYISEDIYPLESDTDYYAVAFGCNENGEFSNSRVSRKLFHTKAFTPTEACTFTIDVTVDQQDLAIKVIPSDKNTSYITFIDERDTYRDNFATPRQYPPYDLYWRMQGLEAGQTIGDDDCFYTGDAAYNVVSLKAASAYIVFAYGCSADGRITTEPEIVEVHTKGTVDQPDLNSAAKRRRTVSARPAYRVIR</sequence>
<dbReference type="EMBL" id="BQOL01000002">
    <property type="protein sequence ID" value="GKI20010.1"/>
    <property type="molecule type" value="Genomic_DNA"/>
</dbReference>
<evidence type="ECO:0000259" key="3">
    <source>
        <dbReference type="Pfam" id="PF16378"/>
    </source>
</evidence>
<proteinExistence type="predicted"/>
<dbReference type="AlphaFoldDB" id="A0AA37KPW8"/>
<name>A0AA37KPW8_9BACT</name>
<organism evidence="4 5">
    <name type="scientific">Alistipes finegoldii</name>
    <dbReference type="NCBI Taxonomy" id="214856"/>
    <lineage>
        <taxon>Bacteria</taxon>
        <taxon>Pseudomonadati</taxon>
        <taxon>Bacteroidota</taxon>
        <taxon>Bacteroidia</taxon>
        <taxon>Bacteroidales</taxon>
        <taxon>Rikenellaceae</taxon>
        <taxon>Alistipes</taxon>
    </lineage>
</organism>